<dbReference type="RefSeq" id="WP_014011316.1">
    <property type="nucleotide sequence ID" value="NC_015859.1"/>
</dbReference>
<organism evidence="2 3">
    <name type="scientific">Corynebacterium variabile (strain DSM 44702 / CIP 107183 / JCM 12073 / NCIMB 30131)</name>
    <name type="common">Corynebacterium mooreparkense</name>
    <dbReference type="NCBI Taxonomy" id="858619"/>
    <lineage>
        <taxon>Bacteria</taxon>
        <taxon>Bacillati</taxon>
        <taxon>Actinomycetota</taxon>
        <taxon>Actinomycetes</taxon>
        <taxon>Mycobacteriales</taxon>
        <taxon>Corynebacteriaceae</taxon>
        <taxon>Corynebacterium</taxon>
    </lineage>
</organism>
<protein>
    <recommendedName>
        <fullName evidence="1">Transposase IS4-like domain-containing protein</fullName>
    </recommendedName>
</protein>
<dbReference type="HOGENOM" id="CLU_046404_3_3_11"/>
<name>G0HGE4_CORVD</name>
<dbReference type="PANTHER" id="PTHR30298">
    <property type="entry name" value="H REPEAT-ASSOCIATED PREDICTED TRANSPOSASE"/>
    <property type="match status" value="1"/>
</dbReference>
<dbReference type="GO" id="GO:0004803">
    <property type="term" value="F:transposase activity"/>
    <property type="evidence" value="ECO:0007669"/>
    <property type="project" value="InterPro"/>
</dbReference>
<feature type="domain" description="Transposase IS4-like" evidence="1">
    <location>
        <begin position="37"/>
        <end position="124"/>
    </location>
</feature>
<dbReference type="GO" id="GO:0003677">
    <property type="term" value="F:DNA binding"/>
    <property type="evidence" value="ECO:0007669"/>
    <property type="project" value="InterPro"/>
</dbReference>
<evidence type="ECO:0000313" key="2">
    <source>
        <dbReference type="EMBL" id="AEK38183.1"/>
    </source>
</evidence>
<evidence type="ECO:0000313" key="3">
    <source>
        <dbReference type="Proteomes" id="UP000006659"/>
    </source>
</evidence>
<dbReference type="InterPro" id="IPR051698">
    <property type="entry name" value="Transposase_11-like"/>
</dbReference>
<dbReference type="GO" id="GO:0006313">
    <property type="term" value="P:DNA transposition"/>
    <property type="evidence" value="ECO:0007669"/>
    <property type="project" value="InterPro"/>
</dbReference>
<dbReference type="InterPro" id="IPR002559">
    <property type="entry name" value="Transposase_11"/>
</dbReference>
<dbReference type="Pfam" id="PF01609">
    <property type="entry name" value="DDE_Tnp_1"/>
    <property type="match status" value="1"/>
</dbReference>
<dbReference type="KEGG" id="cva:CVAR_2843"/>
<evidence type="ECO:0000259" key="1">
    <source>
        <dbReference type="Pfam" id="PF01609"/>
    </source>
</evidence>
<reference evidence="2 3" key="1">
    <citation type="journal article" date="2011" name="BMC Genomics">
        <title>Complete genome sequence of Corynebacterium variabile DSM 44702 isolated from the surface of smear-ripened cheeses and insights into cheese ripening and flavor generation.</title>
        <authorList>
            <person name="Schroeder J."/>
            <person name="Maus I."/>
            <person name="Trost E."/>
            <person name="Tauch A."/>
        </authorList>
    </citation>
    <scope>NUCLEOTIDE SEQUENCE [LARGE SCALE GENOMIC DNA]</scope>
    <source>
        <strain evidence="3">DSM 44702 / JCM 12073 / NCIMB 30131</strain>
    </source>
</reference>
<dbReference type="EMBL" id="CP002917">
    <property type="protein sequence ID" value="AEK38183.1"/>
    <property type="molecule type" value="Genomic_DNA"/>
</dbReference>
<dbReference type="eggNOG" id="COG5433">
    <property type="taxonomic scope" value="Bacteria"/>
</dbReference>
<proteinExistence type="predicted"/>
<dbReference type="STRING" id="858619.CVAR_2843"/>
<accession>G0HGE4</accession>
<gene>
    <name evidence="2" type="ordered locus">CVAR_2843</name>
</gene>
<dbReference type="PANTHER" id="PTHR30298:SF0">
    <property type="entry name" value="PROTEIN YBFL-RELATED"/>
    <property type="match status" value="1"/>
</dbReference>
<sequence>MRPNTVTECGHGRRVTRTTKVLQLAPEDCGFPHARQLVQVRRTRTVYPAKGSGNKPKKSVEIIYLLCSLNHGDAPTHSLASWAQSHWRIENALHWVRDVTVAEDASRVRTGVGLRVMATLYSTVISLLRLDGHDSIAAALRFHERAPGRASLLVSTAHKRL</sequence>
<dbReference type="Proteomes" id="UP000006659">
    <property type="component" value="Chromosome"/>
</dbReference>
<dbReference type="AlphaFoldDB" id="G0HGE4"/>